<comment type="subunit">
    <text evidence="3">Heterotrimer of A, B and C subunits.</text>
</comment>
<comment type="similarity">
    <text evidence="2 14 15">Belongs to the class-I aminoacyl-tRNA synthetase family.</text>
</comment>
<dbReference type="PANTHER" id="PTHR43097:SF5">
    <property type="entry name" value="GLUTAMATE--TRNA LIGASE"/>
    <property type="match status" value="1"/>
</dbReference>
<feature type="binding site" evidence="14">
    <location>
        <begin position="48"/>
        <end position="54"/>
    </location>
    <ligand>
        <name>ATP</name>
        <dbReference type="ChEBI" id="CHEBI:30616"/>
    </ligand>
</feature>
<comment type="catalytic activity">
    <reaction evidence="11">
        <text>L-aspartyl-tRNA(Asn) + L-glutamine + ATP + H2O = L-asparaginyl-tRNA(Asn) + L-glutamate + ADP + phosphate + 2 H(+)</text>
        <dbReference type="Rhea" id="RHEA:14513"/>
        <dbReference type="Rhea" id="RHEA-COMP:9674"/>
        <dbReference type="Rhea" id="RHEA-COMP:9677"/>
        <dbReference type="ChEBI" id="CHEBI:15377"/>
        <dbReference type="ChEBI" id="CHEBI:15378"/>
        <dbReference type="ChEBI" id="CHEBI:29985"/>
        <dbReference type="ChEBI" id="CHEBI:30616"/>
        <dbReference type="ChEBI" id="CHEBI:43474"/>
        <dbReference type="ChEBI" id="CHEBI:58359"/>
        <dbReference type="ChEBI" id="CHEBI:78515"/>
        <dbReference type="ChEBI" id="CHEBI:78516"/>
        <dbReference type="ChEBI" id="CHEBI:456216"/>
    </reaction>
</comment>
<dbReference type="InterPro" id="IPR001412">
    <property type="entry name" value="aa-tRNA-synth_I_CS"/>
</dbReference>
<evidence type="ECO:0000256" key="10">
    <source>
        <dbReference type="ARBA" id="ARBA00024799"/>
    </source>
</evidence>
<dbReference type="NCBIfam" id="NF011291">
    <property type="entry name" value="PRK14703.1"/>
    <property type="match status" value="1"/>
</dbReference>
<dbReference type="GO" id="GO:0005524">
    <property type="term" value="F:ATP binding"/>
    <property type="evidence" value="ECO:0007669"/>
    <property type="project" value="UniProtKB-UniRule"/>
</dbReference>
<dbReference type="Pfam" id="PF00749">
    <property type="entry name" value="tRNA-synt_1c"/>
    <property type="match status" value="1"/>
</dbReference>
<dbReference type="Pfam" id="PF02637">
    <property type="entry name" value="GatB_Yqey"/>
    <property type="match status" value="1"/>
</dbReference>
<dbReference type="SMART" id="SM00845">
    <property type="entry name" value="GatB_Yqey"/>
    <property type="match status" value="1"/>
</dbReference>
<dbReference type="InterPro" id="IPR022861">
    <property type="entry name" value="Gln_tRNA_ligase_bac"/>
</dbReference>
<proteinExistence type="inferred from homology"/>
<evidence type="ECO:0000256" key="1">
    <source>
        <dbReference type="ARBA" id="ARBA00005306"/>
    </source>
</evidence>
<dbReference type="RefSeq" id="WP_136935567.1">
    <property type="nucleotide sequence ID" value="NZ_SSMQ01000091.1"/>
</dbReference>
<gene>
    <name evidence="14" type="primary">glnS</name>
    <name evidence="18" type="ORF">E8A74_46185</name>
</gene>
<dbReference type="Pfam" id="PF20974">
    <property type="entry name" value="tRNA-synt_1c_C2"/>
    <property type="match status" value="1"/>
</dbReference>
<comment type="subcellular location">
    <subcellularLocation>
        <location evidence="14">Cytoplasm</location>
    </subcellularLocation>
</comment>
<dbReference type="GO" id="GO:0004819">
    <property type="term" value="F:glutamine-tRNA ligase activity"/>
    <property type="evidence" value="ECO:0007669"/>
    <property type="project" value="UniProtKB-UniRule"/>
</dbReference>
<comment type="catalytic activity">
    <reaction evidence="13 14">
        <text>tRNA(Gln) + L-glutamine + ATP = L-glutaminyl-tRNA(Gln) + AMP + diphosphate</text>
        <dbReference type="Rhea" id="RHEA:20121"/>
        <dbReference type="Rhea" id="RHEA-COMP:9662"/>
        <dbReference type="Rhea" id="RHEA-COMP:9681"/>
        <dbReference type="ChEBI" id="CHEBI:30616"/>
        <dbReference type="ChEBI" id="CHEBI:33019"/>
        <dbReference type="ChEBI" id="CHEBI:58359"/>
        <dbReference type="ChEBI" id="CHEBI:78442"/>
        <dbReference type="ChEBI" id="CHEBI:78521"/>
        <dbReference type="ChEBI" id="CHEBI:456215"/>
        <dbReference type="EC" id="6.1.1.18"/>
    </reaction>
</comment>
<dbReference type="NCBIfam" id="TIGR00440">
    <property type="entry name" value="glnS"/>
    <property type="match status" value="1"/>
</dbReference>
<keyword evidence="8 14" id="KW-0648">Protein biosynthesis</keyword>
<keyword evidence="7 14" id="KW-0067">ATP-binding</keyword>
<keyword evidence="5 14" id="KW-0436">Ligase</keyword>
<dbReference type="Gene3D" id="1.10.10.410">
    <property type="match status" value="1"/>
</dbReference>
<feature type="compositionally biased region" description="Basic and acidic residues" evidence="16">
    <location>
        <begin position="569"/>
        <end position="596"/>
    </location>
</feature>
<dbReference type="Proteomes" id="UP000309215">
    <property type="component" value="Unassembled WGS sequence"/>
</dbReference>
<comment type="catalytic activity">
    <reaction evidence="12">
        <text>L-glutamyl-tRNA(Gln) + L-glutamine + ATP + H2O = L-glutaminyl-tRNA(Gln) + L-glutamate + ADP + phosphate + H(+)</text>
        <dbReference type="Rhea" id="RHEA:17521"/>
        <dbReference type="Rhea" id="RHEA-COMP:9681"/>
        <dbReference type="Rhea" id="RHEA-COMP:9684"/>
        <dbReference type="ChEBI" id="CHEBI:15377"/>
        <dbReference type="ChEBI" id="CHEBI:15378"/>
        <dbReference type="ChEBI" id="CHEBI:29985"/>
        <dbReference type="ChEBI" id="CHEBI:30616"/>
        <dbReference type="ChEBI" id="CHEBI:43474"/>
        <dbReference type="ChEBI" id="CHEBI:58359"/>
        <dbReference type="ChEBI" id="CHEBI:78520"/>
        <dbReference type="ChEBI" id="CHEBI:78521"/>
        <dbReference type="ChEBI" id="CHEBI:456216"/>
    </reaction>
</comment>
<evidence type="ECO:0000256" key="11">
    <source>
        <dbReference type="ARBA" id="ARBA00047380"/>
    </source>
</evidence>
<dbReference type="CDD" id="cd00807">
    <property type="entry name" value="GlnRS_core"/>
    <property type="match status" value="1"/>
</dbReference>
<feature type="binding site" evidence="14">
    <location>
        <position position="74"/>
    </location>
    <ligand>
        <name>L-glutamine</name>
        <dbReference type="ChEBI" id="CHEBI:58359"/>
    </ligand>
</feature>
<evidence type="ECO:0000259" key="17">
    <source>
        <dbReference type="SMART" id="SM00845"/>
    </source>
</evidence>
<feature type="binding site" evidence="14">
    <location>
        <position position="238"/>
    </location>
    <ligand>
        <name>ATP</name>
        <dbReference type="ChEBI" id="CHEBI:30616"/>
    </ligand>
</feature>
<dbReference type="Gene3D" id="3.40.50.620">
    <property type="entry name" value="HUPs"/>
    <property type="match status" value="1"/>
</dbReference>
<dbReference type="InterPro" id="IPR003789">
    <property type="entry name" value="Asn/Gln_tRNA_amidoTrase-B-like"/>
</dbReference>
<evidence type="ECO:0000256" key="8">
    <source>
        <dbReference type="ARBA" id="ARBA00022917"/>
    </source>
</evidence>
<name>A0A4U1IP35_9BACT</name>
<dbReference type="Pfam" id="PF03950">
    <property type="entry name" value="tRNA-synt_1c_C"/>
    <property type="match status" value="1"/>
</dbReference>
<dbReference type="InterPro" id="IPR020058">
    <property type="entry name" value="Glu/Gln-tRNA-synth_Ib_cat-dom"/>
</dbReference>
<feature type="short sequence motif" description="'KMSKS' region" evidence="14">
    <location>
        <begin position="275"/>
        <end position="279"/>
    </location>
</feature>
<accession>A0A4U1IP35</accession>
<dbReference type="FunFam" id="2.40.240.10:FF:000007">
    <property type="entry name" value="Glutamine--tRNA ligase"/>
    <property type="match status" value="1"/>
</dbReference>
<dbReference type="SUPFAM" id="SSF50715">
    <property type="entry name" value="Ribosomal protein L25-like"/>
    <property type="match status" value="1"/>
</dbReference>
<dbReference type="FunFam" id="3.40.50.620:FF:000037">
    <property type="entry name" value="Glutamine--tRNA ligase cytoplasmic"/>
    <property type="match status" value="1"/>
</dbReference>
<comment type="subunit">
    <text evidence="14">Monomer.</text>
</comment>
<feature type="region of interest" description="Disordered" evidence="16">
    <location>
        <begin position="569"/>
        <end position="597"/>
    </location>
</feature>
<evidence type="ECO:0000256" key="5">
    <source>
        <dbReference type="ARBA" id="ARBA00022598"/>
    </source>
</evidence>
<protein>
    <recommendedName>
        <fullName evidence="14">Glutamine--tRNA ligase</fullName>
        <ecNumber evidence="14">6.1.1.18</ecNumber>
    </recommendedName>
    <alternativeName>
        <fullName evidence="14">Glutaminyl-tRNA synthetase</fullName>
        <shortName evidence="14">GlnRS</shortName>
    </alternativeName>
</protein>
<dbReference type="OrthoDB" id="9807503at2"/>
<comment type="function">
    <text evidence="10">Allows the formation of correctly charged Asn-tRNA(Asn) or Gln-tRNA(Gln) through the transamidation of misacylated Asp-tRNA(Asn) or Glu-tRNA(Gln) in organisms which lack either or both of asparaginyl-tRNA or glutaminyl-tRNA synthetases. The reaction takes place in the presence of glutamine and ATP through an activated phospho-Asp-tRNA(Asn) or phospho-Glu-tRNA(Gln).</text>
</comment>
<evidence type="ECO:0000256" key="9">
    <source>
        <dbReference type="ARBA" id="ARBA00023146"/>
    </source>
</evidence>
<feature type="domain" description="Asn/Gln amidotransferase" evidence="17">
    <location>
        <begin position="630"/>
        <end position="775"/>
    </location>
</feature>
<dbReference type="PANTHER" id="PTHR43097">
    <property type="entry name" value="GLUTAMINE-TRNA LIGASE"/>
    <property type="match status" value="1"/>
</dbReference>
<dbReference type="HAMAP" id="MF_00126">
    <property type="entry name" value="Gln_tRNA_synth"/>
    <property type="match status" value="1"/>
</dbReference>
<evidence type="ECO:0000256" key="4">
    <source>
        <dbReference type="ARBA" id="ARBA00022490"/>
    </source>
</evidence>
<feature type="binding site" evidence="14">
    <location>
        <begin position="42"/>
        <end position="44"/>
    </location>
    <ligand>
        <name>ATP</name>
        <dbReference type="ChEBI" id="CHEBI:30616"/>
    </ligand>
</feature>
<dbReference type="InterPro" id="IPR014729">
    <property type="entry name" value="Rossmann-like_a/b/a_fold"/>
</dbReference>
<keyword evidence="9 14" id="KW-0030">Aminoacyl-tRNA synthetase</keyword>
<dbReference type="FunFam" id="1.10.10.410:FF:000001">
    <property type="entry name" value="Aspartyl/glutamyl-tRNA(Asn/Gln) amidotransferase subunit B"/>
    <property type="match status" value="1"/>
</dbReference>
<keyword evidence="19" id="KW-1185">Reference proteome</keyword>
<dbReference type="GO" id="GO:0050566">
    <property type="term" value="F:asparaginyl-tRNA synthase (glutamine-hydrolyzing) activity"/>
    <property type="evidence" value="ECO:0007669"/>
    <property type="project" value="RHEA"/>
</dbReference>
<dbReference type="SUPFAM" id="SSF52374">
    <property type="entry name" value="Nucleotidylyl transferase"/>
    <property type="match status" value="1"/>
</dbReference>
<evidence type="ECO:0000313" key="18">
    <source>
        <dbReference type="EMBL" id="TKC95890.1"/>
    </source>
</evidence>
<evidence type="ECO:0000256" key="13">
    <source>
        <dbReference type="ARBA" id="ARBA00048270"/>
    </source>
</evidence>
<dbReference type="InterPro" id="IPR049437">
    <property type="entry name" value="tRNA-synt_1c_C2"/>
</dbReference>
<comment type="similarity">
    <text evidence="1">Belongs to the GatB/GatE family. GatB subfamily.</text>
</comment>
<organism evidence="18 19">
    <name type="scientific">Polyangium fumosum</name>
    <dbReference type="NCBI Taxonomy" id="889272"/>
    <lineage>
        <taxon>Bacteria</taxon>
        <taxon>Pseudomonadati</taxon>
        <taxon>Myxococcota</taxon>
        <taxon>Polyangia</taxon>
        <taxon>Polyangiales</taxon>
        <taxon>Polyangiaceae</taxon>
        <taxon>Polyangium</taxon>
    </lineage>
</organism>
<feature type="binding site" evidence="14">
    <location>
        <position position="219"/>
    </location>
    <ligand>
        <name>L-glutamine</name>
        <dbReference type="ChEBI" id="CHEBI:58359"/>
    </ligand>
</feature>
<dbReference type="EC" id="6.1.1.18" evidence="14"/>
<dbReference type="InterPro" id="IPR020059">
    <property type="entry name" value="Glu/Gln-tRNA-synth_Ib_codon-bd"/>
</dbReference>
<keyword evidence="4 14" id="KW-0963">Cytoplasm</keyword>
<dbReference type="EMBL" id="SSMQ01000091">
    <property type="protein sequence ID" value="TKC95890.1"/>
    <property type="molecule type" value="Genomic_DNA"/>
</dbReference>
<dbReference type="Gene3D" id="2.40.240.10">
    <property type="entry name" value="Ribosomal Protein L25, Chain P"/>
    <property type="match status" value="2"/>
</dbReference>
<dbReference type="InterPro" id="IPR020056">
    <property type="entry name" value="Rbsml_bL25/Gln-tRNA_synth_N"/>
</dbReference>
<dbReference type="GO" id="GO:0050567">
    <property type="term" value="F:glutaminyl-tRNA synthase (glutamine-hydrolyzing) activity"/>
    <property type="evidence" value="ECO:0007669"/>
    <property type="project" value="RHEA"/>
</dbReference>
<evidence type="ECO:0000256" key="3">
    <source>
        <dbReference type="ARBA" id="ARBA00011123"/>
    </source>
</evidence>
<dbReference type="InterPro" id="IPR011035">
    <property type="entry name" value="Ribosomal_bL25/Gln-tRNA_synth"/>
</dbReference>
<dbReference type="InterPro" id="IPR004514">
    <property type="entry name" value="Gln-tRNA-synth"/>
</dbReference>
<dbReference type="GO" id="GO:0006424">
    <property type="term" value="P:glutamyl-tRNA aminoacylation"/>
    <property type="evidence" value="ECO:0007669"/>
    <property type="project" value="UniProtKB-UniRule"/>
</dbReference>
<dbReference type="PRINTS" id="PR00987">
    <property type="entry name" value="TRNASYNTHGLU"/>
</dbReference>
<reference evidence="18 19" key="1">
    <citation type="submission" date="2019-04" db="EMBL/GenBank/DDBJ databases">
        <authorList>
            <person name="Li Y."/>
            <person name="Wang J."/>
        </authorList>
    </citation>
    <scope>NUCLEOTIDE SEQUENCE [LARGE SCALE GENOMIC DNA]</scope>
    <source>
        <strain evidence="18 19">DSM 14668</strain>
    </source>
</reference>
<feature type="short sequence motif" description="'HIGH' region" evidence="14">
    <location>
        <begin position="41"/>
        <end position="51"/>
    </location>
</feature>
<dbReference type="SUPFAM" id="SSF89095">
    <property type="entry name" value="GatB/YqeY motif"/>
    <property type="match status" value="1"/>
</dbReference>
<dbReference type="InterPro" id="IPR023168">
    <property type="entry name" value="GatB_Yqey_C_2"/>
</dbReference>
<feature type="binding site" evidence="14">
    <location>
        <begin position="268"/>
        <end position="269"/>
    </location>
    <ligand>
        <name>ATP</name>
        <dbReference type="ChEBI" id="CHEBI:30616"/>
    </ligand>
</feature>
<feature type="binding site" evidence="14">
    <location>
        <begin position="276"/>
        <end position="278"/>
    </location>
    <ligand>
        <name>ATP</name>
        <dbReference type="ChEBI" id="CHEBI:30616"/>
    </ligand>
</feature>
<dbReference type="InterPro" id="IPR000924">
    <property type="entry name" value="Glu/Gln-tRNA-synth"/>
</dbReference>
<dbReference type="AlphaFoldDB" id="A0A4U1IP35"/>
<dbReference type="PROSITE" id="PS00178">
    <property type="entry name" value="AA_TRNA_LIGASE_I"/>
    <property type="match status" value="1"/>
</dbReference>
<keyword evidence="6 14" id="KW-0547">Nucleotide-binding</keyword>
<evidence type="ECO:0000256" key="6">
    <source>
        <dbReference type="ARBA" id="ARBA00022741"/>
    </source>
</evidence>
<comment type="caution">
    <text evidence="14">Lacks conserved residue(s) required for the propagation of feature annotation.</text>
</comment>
<evidence type="ECO:0000313" key="19">
    <source>
        <dbReference type="Proteomes" id="UP000309215"/>
    </source>
</evidence>
<evidence type="ECO:0000256" key="2">
    <source>
        <dbReference type="ARBA" id="ARBA00005594"/>
    </source>
</evidence>
<dbReference type="GO" id="GO:0006425">
    <property type="term" value="P:glutaminyl-tRNA aminoacylation"/>
    <property type="evidence" value="ECO:0007669"/>
    <property type="project" value="UniProtKB-UniRule"/>
</dbReference>
<evidence type="ECO:0000256" key="12">
    <source>
        <dbReference type="ARBA" id="ARBA00047913"/>
    </source>
</evidence>
<dbReference type="InterPro" id="IPR018027">
    <property type="entry name" value="Asn/Gln_amidotransferase"/>
</dbReference>
<evidence type="ECO:0000256" key="16">
    <source>
        <dbReference type="SAM" id="MobiDB-lite"/>
    </source>
</evidence>
<dbReference type="GO" id="GO:0005829">
    <property type="term" value="C:cytosol"/>
    <property type="evidence" value="ECO:0007669"/>
    <property type="project" value="TreeGrafter"/>
</dbReference>
<evidence type="ECO:0000256" key="7">
    <source>
        <dbReference type="ARBA" id="ARBA00022840"/>
    </source>
</evidence>
<comment type="caution">
    <text evidence="18">The sequence shown here is derived from an EMBL/GenBank/DDBJ whole genome shotgun (WGS) entry which is preliminary data.</text>
</comment>
<sequence>MTTTRRPEEREESAAQNFIRAIISEDLEKGRHTKVVTRFPPEPNGYLHIGHAKAICTNFGLAREFGGVCHLRMDDTNPTTEDVEYVENIQRDVRWLGFDWGDKLFYASDYFERLYAFAVELIKKGKAYVDSLNEAEIREYRGTVNEPGKPSPYRDRSIEENLDLFERMRKGEFAEGAHVVRMKGDLASPNMKMRDWPMYRIKRAHHYRTGDTWCIYPLYDFAHSLSDAIEGITHSICTLEFDNNRALYDWFVENVDVPARPRQYEFARLNLTYTVMSKRKLLELVKGNLVRGWDDPRMPTLAGMRRRGITPDSLRAFCEEIGVAKTNSTVEVEKFESCIRADLDRRAGRVMAVLRPIKLVLENYPEGKVEEFEAPLFPDEPGKGGSRKIPFSREVYIERDDFTLDPPDKWFRLAPGREVRLRYAYIVTCKDVVRDPATGEVTEIRCTYDPETREGAAQAGKKVKGTLHWVSAAHALRAEVRLYDRLFRDERPDLVEEGQDWKAGLNPDSLVTIQGAAVEPSLAAAEGGQHFQFERQGFFFVDPIDAKPGAPVFNRTVSLKDSWAKIAERKQEASPAGKKADEAKPAVKTSPEERLGKLTPEARAIAEALESRGLGREDAIVLAEDADLRAFYDQAVAAHPGPKTVASLVVNELARKLDGKKPSALPFNGAALGELASLIDDRTITPTIAKEVLAEMLTSGEAPRAIVERKGMRQVSDASALEPIVDKVLAESPNEVKRYKEGNTKLLGFFVGKVMKASSGKANAERVNELLLKKLG</sequence>
<evidence type="ECO:0000256" key="14">
    <source>
        <dbReference type="HAMAP-Rule" id="MF_00126"/>
    </source>
</evidence>
<evidence type="ECO:0000256" key="15">
    <source>
        <dbReference type="RuleBase" id="RU363037"/>
    </source>
</evidence>
<dbReference type="InterPro" id="IPR050132">
    <property type="entry name" value="Gln/Glu-tRNA_Ligase"/>
</dbReference>